<organism evidence="2">
    <name type="scientific">Chromera velia CCMP2878</name>
    <dbReference type="NCBI Taxonomy" id="1169474"/>
    <lineage>
        <taxon>Eukaryota</taxon>
        <taxon>Sar</taxon>
        <taxon>Alveolata</taxon>
        <taxon>Colpodellida</taxon>
        <taxon>Chromeraceae</taxon>
        <taxon>Chromera</taxon>
    </lineage>
</organism>
<protein>
    <submittedName>
        <fullName evidence="2">Uncharacterized protein</fullName>
    </submittedName>
</protein>
<sequence length="152" mass="17662">MREVSALRVRLGGMGIDNPKTEKGEARATSQTVVTRELTQAIQEGREVEEEKEREERKEARKEHSKRKRAEEKEKWERVKETEVPGVTGEQRRAVRDAKAKRYSGWLSVVLREADDMLLNLEEFQDALTLRYQFKVQGDKRNCKRCGGSWGL</sequence>
<proteinExistence type="predicted"/>
<dbReference type="VEuPathDB" id="CryptoDB:Cvel_17100"/>
<dbReference type="PhylomeDB" id="A0A0G4FJ52"/>
<accession>A0A0G4FJ52</accession>
<evidence type="ECO:0000256" key="1">
    <source>
        <dbReference type="SAM" id="MobiDB-lite"/>
    </source>
</evidence>
<gene>
    <name evidence="2" type="ORF">Cvel_17100</name>
</gene>
<feature type="compositionally biased region" description="Polar residues" evidence="1">
    <location>
        <begin position="28"/>
        <end position="42"/>
    </location>
</feature>
<feature type="compositionally biased region" description="Basic and acidic residues" evidence="1">
    <location>
        <begin position="44"/>
        <end position="62"/>
    </location>
</feature>
<feature type="compositionally biased region" description="Basic and acidic residues" evidence="1">
    <location>
        <begin position="69"/>
        <end position="83"/>
    </location>
</feature>
<reference evidence="2" key="1">
    <citation type="submission" date="2014-11" db="EMBL/GenBank/DDBJ databases">
        <authorList>
            <person name="Otto D Thomas"/>
            <person name="Naeem Raeece"/>
        </authorList>
    </citation>
    <scope>NUCLEOTIDE SEQUENCE</scope>
</reference>
<feature type="region of interest" description="Disordered" evidence="1">
    <location>
        <begin position="1"/>
        <end position="91"/>
    </location>
</feature>
<evidence type="ECO:0000313" key="2">
    <source>
        <dbReference type="EMBL" id="CEM13075.1"/>
    </source>
</evidence>
<name>A0A0G4FJ52_9ALVE</name>
<dbReference type="EMBL" id="CDMZ01000383">
    <property type="protein sequence ID" value="CEM13075.1"/>
    <property type="molecule type" value="Genomic_DNA"/>
</dbReference>
<dbReference type="AlphaFoldDB" id="A0A0G4FJ52"/>